<dbReference type="SUPFAM" id="SSF161084">
    <property type="entry name" value="MAPEG domain-like"/>
    <property type="match status" value="1"/>
</dbReference>
<dbReference type="Gene3D" id="1.20.120.550">
    <property type="entry name" value="Membrane associated eicosanoid/glutathione metabolism-like domain"/>
    <property type="match status" value="1"/>
</dbReference>
<sequence length="182" mass="20804">MNGFQIPRAYYFVGLLTGGATLQCLVSTQYEKFQRQAVFNPPMMETITMNLPSEYKYLGGYEGYPDDGNGVYSKHLSYGDWVQLNVMQRIKRNNVEQLCFFAPFSLINGIFFPYTTCLLLSGYIGGRTMYKAGYMTDEADMNQIRQVGSLTVNVCSITTMLLILFSGLRFYGYGLRFTRFIK</sequence>
<keyword evidence="2 5" id="KW-0812">Transmembrane</keyword>
<comment type="caution">
    <text evidence="6">The sequence shown here is derived from an EMBL/GenBank/DDBJ whole genome shotgun (WGS) entry which is preliminary data.</text>
</comment>
<dbReference type="InterPro" id="IPR023352">
    <property type="entry name" value="MAPEG-like_dom_sf"/>
</dbReference>
<dbReference type="Pfam" id="PF01124">
    <property type="entry name" value="MAPEG"/>
    <property type="match status" value="1"/>
</dbReference>
<dbReference type="AlphaFoldDB" id="A0AAD1XY83"/>
<proteinExistence type="predicted"/>
<reference evidence="6" key="1">
    <citation type="submission" date="2023-07" db="EMBL/GenBank/DDBJ databases">
        <authorList>
            <consortium name="AG Swart"/>
            <person name="Singh M."/>
            <person name="Singh A."/>
            <person name="Seah K."/>
            <person name="Emmerich C."/>
        </authorList>
    </citation>
    <scope>NUCLEOTIDE SEQUENCE</scope>
    <source>
        <strain evidence="6">DP1</strain>
    </source>
</reference>
<protein>
    <submittedName>
        <fullName evidence="6">Uncharacterized protein</fullName>
    </submittedName>
</protein>
<gene>
    <name evidence="6" type="ORF">ECRASSUSDP1_LOCUS22565</name>
</gene>
<keyword evidence="4 5" id="KW-0472">Membrane</keyword>
<evidence type="ECO:0000256" key="3">
    <source>
        <dbReference type="ARBA" id="ARBA00022989"/>
    </source>
</evidence>
<dbReference type="Proteomes" id="UP001295684">
    <property type="component" value="Unassembled WGS sequence"/>
</dbReference>
<accession>A0AAD1XY83</accession>
<feature type="transmembrane region" description="Helical" evidence="5">
    <location>
        <begin position="98"/>
        <end position="124"/>
    </location>
</feature>
<keyword evidence="3 5" id="KW-1133">Transmembrane helix</keyword>
<dbReference type="GO" id="GO:0016020">
    <property type="term" value="C:membrane"/>
    <property type="evidence" value="ECO:0007669"/>
    <property type="project" value="UniProtKB-SubCell"/>
</dbReference>
<evidence type="ECO:0000256" key="4">
    <source>
        <dbReference type="ARBA" id="ARBA00023136"/>
    </source>
</evidence>
<evidence type="ECO:0000256" key="1">
    <source>
        <dbReference type="ARBA" id="ARBA00004370"/>
    </source>
</evidence>
<organism evidence="6 7">
    <name type="scientific">Euplotes crassus</name>
    <dbReference type="NCBI Taxonomy" id="5936"/>
    <lineage>
        <taxon>Eukaryota</taxon>
        <taxon>Sar</taxon>
        <taxon>Alveolata</taxon>
        <taxon>Ciliophora</taxon>
        <taxon>Intramacronucleata</taxon>
        <taxon>Spirotrichea</taxon>
        <taxon>Hypotrichia</taxon>
        <taxon>Euplotida</taxon>
        <taxon>Euplotidae</taxon>
        <taxon>Moneuplotes</taxon>
    </lineage>
</organism>
<dbReference type="InterPro" id="IPR001129">
    <property type="entry name" value="Membr-assoc_MAPEG"/>
</dbReference>
<evidence type="ECO:0000256" key="5">
    <source>
        <dbReference type="SAM" id="Phobius"/>
    </source>
</evidence>
<comment type="subcellular location">
    <subcellularLocation>
        <location evidence="1">Membrane</location>
    </subcellularLocation>
</comment>
<feature type="transmembrane region" description="Helical" evidence="5">
    <location>
        <begin position="150"/>
        <end position="172"/>
    </location>
</feature>
<name>A0AAD1XY83_EUPCR</name>
<dbReference type="EMBL" id="CAMPGE010023146">
    <property type="protein sequence ID" value="CAI2381119.1"/>
    <property type="molecule type" value="Genomic_DNA"/>
</dbReference>
<evidence type="ECO:0000313" key="6">
    <source>
        <dbReference type="EMBL" id="CAI2381119.1"/>
    </source>
</evidence>
<keyword evidence="7" id="KW-1185">Reference proteome</keyword>
<evidence type="ECO:0000313" key="7">
    <source>
        <dbReference type="Proteomes" id="UP001295684"/>
    </source>
</evidence>
<evidence type="ECO:0000256" key="2">
    <source>
        <dbReference type="ARBA" id="ARBA00022692"/>
    </source>
</evidence>